<feature type="domain" description="tRNA(Ile)-lysidine/2-thiocytidine synthase N-terminal" evidence="7">
    <location>
        <begin position="39"/>
        <end position="220"/>
    </location>
</feature>
<evidence type="ECO:0000313" key="8">
    <source>
        <dbReference type="EMBL" id="OBZ65714.1"/>
    </source>
</evidence>
<dbReference type="Pfam" id="PF01171">
    <property type="entry name" value="ATP_bind_3"/>
    <property type="match status" value="1"/>
</dbReference>
<dbReference type="GO" id="GO:0032267">
    <property type="term" value="F:tRNA(Ile)-lysidine synthase activity"/>
    <property type="evidence" value="ECO:0007669"/>
    <property type="project" value="UniProtKB-EC"/>
</dbReference>
<comment type="catalytic activity">
    <reaction evidence="6">
        <text>cytidine(34) in tRNA(Ile2) + L-lysine + ATP = lysidine(34) in tRNA(Ile2) + AMP + diphosphate + H(+)</text>
        <dbReference type="Rhea" id="RHEA:43744"/>
        <dbReference type="Rhea" id="RHEA-COMP:10625"/>
        <dbReference type="Rhea" id="RHEA-COMP:10670"/>
        <dbReference type="ChEBI" id="CHEBI:15378"/>
        <dbReference type="ChEBI" id="CHEBI:30616"/>
        <dbReference type="ChEBI" id="CHEBI:32551"/>
        <dbReference type="ChEBI" id="CHEBI:33019"/>
        <dbReference type="ChEBI" id="CHEBI:82748"/>
        <dbReference type="ChEBI" id="CHEBI:83665"/>
        <dbReference type="ChEBI" id="CHEBI:456215"/>
        <dbReference type="EC" id="6.3.4.19"/>
    </reaction>
</comment>
<dbReference type="InterPro" id="IPR012795">
    <property type="entry name" value="tRNA_Ile_lys_synt_N"/>
</dbReference>
<dbReference type="HAMAP" id="MF_01161">
    <property type="entry name" value="tRNA_Ile_lys_synt"/>
    <property type="match status" value="1"/>
</dbReference>
<keyword evidence="2" id="KW-0436">Ligase</keyword>
<dbReference type="Proteomes" id="UP000092993">
    <property type="component" value="Unassembled WGS sequence"/>
</dbReference>
<proteinExistence type="inferred from homology"/>
<dbReference type="CDD" id="cd01992">
    <property type="entry name" value="TilS_N"/>
    <property type="match status" value="1"/>
</dbReference>
<comment type="caution">
    <text evidence="8">The sequence shown here is derived from an EMBL/GenBank/DDBJ whole genome shotgun (WGS) entry which is preliminary data.</text>
</comment>
<dbReference type="PANTHER" id="PTHR43033">
    <property type="entry name" value="TRNA(ILE)-LYSIDINE SYNTHASE-RELATED"/>
    <property type="match status" value="1"/>
</dbReference>
<evidence type="ECO:0000313" key="9">
    <source>
        <dbReference type="Proteomes" id="UP000092993"/>
    </source>
</evidence>
<evidence type="ECO:0000256" key="1">
    <source>
        <dbReference type="ARBA" id="ARBA00013267"/>
    </source>
</evidence>
<evidence type="ECO:0000256" key="6">
    <source>
        <dbReference type="ARBA" id="ARBA00048539"/>
    </source>
</evidence>
<evidence type="ECO:0000256" key="2">
    <source>
        <dbReference type="ARBA" id="ARBA00022598"/>
    </source>
</evidence>
<name>A0A1C7LSF6_GRIFR</name>
<dbReference type="EC" id="6.3.4.19" evidence="1"/>
<dbReference type="OrthoDB" id="434144at2759"/>
<dbReference type="InterPro" id="IPR011063">
    <property type="entry name" value="TilS/TtcA_N"/>
</dbReference>
<dbReference type="PANTHER" id="PTHR43033:SF1">
    <property type="entry name" value="TRNA(ILE)-LYSIDINE SYNTHASE-RELATED"/>
    <property type="match status" value="1"/>
</dbReference>
<dbReference type="STRING" id="5627.A0A1C7LSF6"/>
<dbReference type="NCBIfam" id="TIGR02432">
    <property type="entry name" value="lysidine_TilS_N"/>
    <property type="match status" value="1"/>
</dbReference>
<keyword evidence="4" id="KW-0547">Nucleotide-binding</keyword>
<evidence type="ECO:0000256" key="5">
    <source>
        <dbReference type="ARBA" id="ARBA00022840"/>
    </source>
</evidence>
<keyword evidence="3" id="KW-0819">tRNA processing</keyword>
<gene>
    <name evidence="8" type="primary">tilS</name>
    <name evidence="8" type="ORF">A0H81_14332</name>
</gene>
<dbReference type="EMBL" id="LUGG01000041">
    <property type="protein sequence ID" value="OBZ65714.1"/>
    <property type="molecule type" value="Genomic_DNA"/>
</dbReference>
<keyword evidence="9" id="KW-1185">Reference proteome</keyword>
<reference evidence="8 9" key="1">
    <citation type="submission" date="2016-03" db="EMBL/GenBank/DDBJ databases">
        <title>Whole genome sequencing of Grifola frondosa 9006-11.</title>
        <authorList>
            <person name="Min B."/>
            <person name="Park H."/>
            <person name="Kim J.-G."/>
            <person name="Cho H."/>
            <person name="Oh Y.-L."/>
            <person name="Kong W.-S."/>
            <person name="Choi I.-G."/>
        </authorList>
    </citation>
    <scope>NUCLEOTIDE SEQUENCE [LARGE SCALE GENOMIC DNA]</scope>
    <source>
        <strain evidence="8 9">9006-11</strain>
    </source>
</reference>
<dbReference type="GO" id="GO:0008033">
    <property type="term" value="P:tRNA processing"/>
    <property type="evidence" value="ECO:0007669"/>
    <property type="project" value="UniProtKB-KW"/>
</dbReference>
<evidence type="ECO:0000259" key="7">
    <source>
        <dbReference type="Pfam" id="PF01171"/>
    </source>
</evidence>
<accession>A0A1C7LSF6</accession>
<organism evidence="8 9">
    <name type="scientific">Grifola frondosa</name>
    <name type="common">Maitake</name>
    <name type="synonym">Polyporus frondosus</name>
    <dbReference type="NCBI Taxonomy" id="5627"/>
    <lineage>
        <taxon>Eukaryota</taxon>
        <taxon>Fungi</taxon>
        <taxon>Dikarya</taxon>
        <taxon>Basidiomycota</taxon>
        <taxon>Agaricomycotina</taxon>
        <taxon>Agaricomycetes</taxon>
        <taxon>Polyporales</taxon>
        <taxon>Grifolaceae</taxon>
        <taxon>Grifola</taxon>
    </lineage>
</organism>
<dbReference type="SUPFAM" id="SSF52402">
    <property type="entry name" value="Adenine nucleotide alpha hydrolases-like"/>
    <property type="match status" value="1"/>
</dbReference>
<protein>
    <recommendedName>
        <fullName evidence="1">tRNA(Ile)-lysidine synthetase</fullName>
        <ecNumber evidence="1">6.3.4.19</ecNumber>
    </recommendedName>
</protein>
<dbReference type="Gene3D" id="3.40.50.620">
    <property type="entry name" value="HUPs"/>
    <property type="match status" value="1"/>
</dbReference>
<dbReference type="GO" id="GO:0005524">
    <property type="term" value="F:ATP binding"/>
    <property type="evidence" value="ECO:0007669"/>
    <property type="project" value="UniProtKB-KW"/>
</dbReference>
<evidence type="ECO:0000256" key="3">
    <source>
        <dbReference type="ARBA" id="ARBA00022694"/>
    </source>
</evidence>
<dbReference type="InterPro" id="IPR012094">
    <property type="entry name" value="tRNA_Ile_lys_synt"/>
</dbReference>
<keyword evidence="5" id="KW-0067">ATP-binding</keyword>
<dbReference type="AlphaFoldDB" id="A0A1C7LSF6"/>
<sequence length="413" mass="45256">MCSTVQLGEINFCGKFWRSRLDLLAISHSFFSKNSNGNASLPEDVVSIHVDHDLQKASTSMAEAAATSATALGVQHISSLITWGSGSYPQRPEEGSIESTARLARYHKIQSFMVSNHVPIVAFGHHADDQVETSIMRLLRGSSSMGAAGMRPVRRWGMGGHLGQPWSILGAKGMLNWIVRPLLTVSKDRILATCDANNLHYVNDPTNFQPDLTVRNTIRHVLAEKLNKLNESIQFLRDMSHSSDRQVQLQEGVGRLGLRRDEVDTQVTILLNRIKQQCPPSTLVISCDGFSDVTDPDVRIALGAASSKGGGVQTSTTTLDITSLLKNIWESPTGGGKAIVLYDYRFLVKVDMHQFPKGLADEIFAPDSSATITIEPEAPYMLPKVYLRQADKWDLLLGYVDGLFQVGIRAGGA</sequence>
<evidence type="ECO:0000256" key="4">
    <source>
        <dbReference type="ARBA" id="ARBA00022741"/>
    </source>
</evidence>
<dbReference type="InterPro" id="IPR014729">
    <property type="entry name" value="Rossmann-like_a/b/a_fold"/>
</dbReference>